<feature type="compositionally biased region" description="Polar residues" evidence="1">
    <location>
        <begin position="46"/>
        <end position="59"/>
    </location>
</feature>
<reference evidence="3 4" key="1">
    <citation type="submission" date="2023-04" db="EMBL/GenBank/DDBJ databases">
        <title>Genome dynamics across the evolutionary transition to endosymbiosis.</title>
        <authorList>
            <person name="Siozios S."/>
            <person name="Nadal-Jimenez P."/>
            <person name="Azagi T."/>
            <person name="Sprong H."/>
            <person name="Frost C.L."/>
            <person name="Parratt S.R."/>
            <person name="Taylor G."/>
            <person name="Brettell L."/>
            <person name="Lew K.C."/>
            <person name="Croft L."/>
            <person name="King K.C."/>
            <person name="Brockhurst M.A."/>
            <person name="Hypsa V."/>
            <person name="Novakova E."/>
            <person name="Darby A.C."/>
            <person name="Hurst G.D.D."/>
        </authorList>
    </citation>
    <scope>NUCLEOTIDE SEQUENCE [LARGE SCALE GENOMIC DNA]</scope>
    <source>
        <strain evidence="4">aApi_AU</strain>
    </source>
</reference>
<evidence type="ECO:0000256" key="2">
    <source>
        <dbReference type="SAM" id="SignalP"/>
    </source>
</evidence>
<evidence type="ECO:0000256" key="1">
    <source>
        <dbReference type="SAM" id="MobiDB-lite"/>
    </source>
</evidence>
<keyword evidence="2" id="KW-0732">Signal</keyword>
<keyword evidence="4" id="KW-1185">Reference proteome</keyword>
<gene>
    <name evidence="3" type="ORF">QG404_07575</name>
</gene>
<feature type="signal peptide" evidence="2">
    <location>
        <begin position="1"/>
        <end position="23"/>
    </location>
</feature>
<dbReference type="RefSeq" id="WP_280939668.1">
    <property type="nucleotide sequence ID" value="NZ_CP123759.1"/>
</dbReference>
<sequence length="65" mass="7150">MKTFFKLMTILSVFAFSTLPATAHVDNQTANTEEVSNDKDTHQEASKTSASNSQYQPSDEINIAP</sequence>
<protein>
    <submittedName>
        <fullName evidence="3">Uncharacterized protein</fullName>
    </submittedName>
</protein>
<dbReference type="Proteomes" id="UP001231859">
    <property type="component" value="Chromosome"/>
</dbReference>
<feature type="compositionally biased region" description="Basic and acidic residues" evidence="1">
    <location>
        <begin position="36"/>
        <end position="45"/>
    </location>
</feature>
<dbReference type="EMBL" id="CP123759">
    <property type="protein sequence ID" value="WGO84711.1"/>
    <property type="molecule type" value="Genomic_DNA"/>
</dbReference>
<feature type="region of interest" description="Disordered" evidence="1">
    <location>
        <begin position="27"/>
        <end position="65"/>
    </location>
</feature>
<organism evidence="3 4">
    <name type="scientific">Arsenophonus apicola</name>
    <dbReference type="NCBI Taxonomy" id="2879119"/>
    <lineage>
        <taxon>Bacteria</taxon>
        <taxon>Pseudomonadati</taxon>
        <taxon>Pseudomonadota</taxon>
        <taxon>Gammaproteobacteria</taxon>
        <taxon>Enterobacterales</taxon>
        <taxon>Morganellaceae</taxon>
        <taxon>Arsenophonus</taxon>
    </lineage>
</organism>
<evidence type="ECO:0000313" key="4">
    <source>
        <dbReference type="Proteomes" id="UP001231859"/>
    </source>
</evidence>
<proteinExistence type="predicted"/>
<evidence type="ECO:0000313" key="3">
    <source>
        <dbReference type="EMBL" id="WGO84711.1"/>
    </source>
</evidence>
<name>A0ABY8P6R4_9GAMM</name>
<feature type="chain" id="PRO_5045111923" evidence="2">
    <location>
        <begin position="24"/>
        <end position="65"/>
    </location>
</feature>
<accession>A0ABY8P6R4</accession>